<sequence length="192" mass="20032">MTTENEALAADGEHTTHGTPHGSTSLTPHIVVTPAAAALEFYRDAFGATLVDVTRFPASDSPEAPDAPAPDSPDAPDAPPSADLIAHAVLDLGTGMLTLSDPLPAYGLVALDPDAGHPYSLALYVPDVDAVTARAEAAGAMVRERPATFVTGDRFSSLLDPFGIRWSIMTRVEDLSPAESARRVADWASTQS</sequence>
<dbReference type="GO" id="GO:0051213">
    <property type="term" value="F:dioxygenase activity"/>
    <property type="evidence" value="ECO:0007669"/>
    <property type="project" value="UniProtKB-KW"/>
</dbReference>
<name>A0AA42BVV5_9MICO</name>
<evidence type="ECO:0000313" key="3">
    <source>
        <dbReference type="EMBL" id="MCS5727806.1"/>
    </source>
</evidence>
<feature type="region of interest" description="Disordered" evidence="1">
    <location>
        <begin position="1"/>
        <end position="27"/>
    </location>
</feature>
<dbReference type="InterPro" id="IPR029068">
    <property type="entry name" value="Glyas_Bleomycin-R_OHBP_Dase"/>
</dbReference>
<dbReference type="EMBL" id="JANLCK010000015">
    <property type="protein sequence ID" value="MCS5727806.1"/>
    <property type="molecule type" value="Genomic_DNA"/>
</dbReference>
<dbReference type="AlphaFoldDB" id="A0AA42BVV5"/>
<dbReference type="InterPro" id="IPR004360">
    <property type="entry name" value="Glyas_Fos-R_dOase_dom"/>
</dbReference>
<feature type="compositionally biased region" description="Pro residues" evidence="1">
    <location>
        <begin position="65"/>
        <end position="79"/>
    </location>
</feature>
<protein>
    <submittedName>
        <fullName evidence="3">Glyoxalase/bleomycin resistance/extradiol dioxygenase family protein</fullName>
    </submittedName>
</protein>
<dbReference type="Pfam" id="PF00903">
    <property type="entry name" value="Glyoxalase"/>
    <property type="match status" value="1"/>
</dbReference>
<keyword evidence="3" id="KW-0560">Oxidoreductase</keyword>
<dbReference type="InterPro" id="IPR037523">
    <property type="entry name" value="VOC_core"/>
</dbReference>
<keyword evidence="4" id="KW-1185">Reference proteome</keyword>
<dbReference type="Gene3D" id="3.10.180.10">
    <property type="entry name" value="2,3-Dihydroxybiphenyl 1,2-Dioxygenase, domain 1"/>
    <property type="match status" value="1"/>
</dbReference>
<evidence type="ECO:0000313" key="4">
    <source>
        <dbReference type="Proteomes" id="UP001165587"/>
    </source>
</evidence>
<feature type="domain" description="VOC" evidence="2">
    <location>
        <begin position="22"/>
        <end position="171"/>
    </location>
</feature>
<feature type="region of interest" description="Disordered" evidence="1">
    <location>
        <begin position="57"/>
        <end position="81"/>
    </location>
</feature>
<dbReference type="SUPFAM" id="SSF54593">
    <property type="entry name" value="Glyoxalase/Bleomycin resistance protein/Dihydroxybiphenyl dioxygenase"/>
    <property type="match status" value="1"/>
</dbReference>
<evidence type="ECO:0000256" key="1">
    <source>
        <dbReference type="SAM" id="MobiDB-lite"/>
    </source>
</evidence>
<proteinExistence type="predicted"/>
<dbReference type="PROSITE" id="PS51819">
    <property type="entry name" value="VOC"/>
    <property type="match status" value="1"/>
</dbReference>
<feature type="compositionally biased region" description="Low complexity" evidence="1">
    <location>
        <begin position="17"/>
        <end position="27"/>
    </location>
</feature>
<organism evidence="3 4">
    <name type="scientific">Herbiconiux oxytropis</name>
    <dbReference type="NCBI Taxonomy" id="2970915"/>
    <lineage>
        <taxon>Bacteria</taxon>
        <taxon>Bacillati</taxon>
        <taxon>Actinomycetota</taxon>
        <taxon>Actinomycetes</taxon>
        <taxon>Micrococcales</taxon>
        <taxon>Microbacteriaceae</taxon>
        <taxon>Herbiconiux</taxon>
    </lineage>
</organism>
<accession>A0AA42BVV5</accession>
<comment type="caution">
    <text evidence="3">The sequence shown here is derived from an EMBL/GenBank/DDBJ whole genome shotgun (WGS) entry which is preliminary data.</text>
</comment>
<keyword evidence="3" id="KW-0223">Dioxygenase</keyword>
<reference evidence="3" key="1">
    <citation type="submission" date="2022-08" db="EMBL/GenBank/DDBJ databases">
        <authorList>
            <person name="Deng Y."/>
            <person name="Han X.-F."/>
            <person name="Zhang Y.-Q."/>
        </authorList>
    </citation>
    <scope>NUCLEOTIDE SEQUENCE</scope>
    <source>
        <strain evidence="3">CPCC 203407</strain>
    </source>
</reference>
<evidence type="ECO:0000259" key="2">
    <source>
        <dbReference type="PROSITE" id="PS51819"/>
    </source>
</evidence>
<gene>
    <name evidence="3" type="ORF">N1028_18070</name>
</gene>
<dbReference type="PANTHER" id="PTHR34109:SF1">
    <property type="entry name" value="VOC DOMAIN-CONTAINING PROTEIN"/>
    <property type="match status" value="1"/>
</dbReference>
<dbReference type="RefSeq" id="WP_259530860.1">
    <property type="nucleotide sequence ID" value="NZ_JANLCK010000015.1"/>
</dbReference>
<dbReference type="Proteomes" id="UP001165587">
    <property type="component" value="Unassembled WGS sequence"/>
</dbReference>
<dbReference type="PANTHER" id="PTHR34109">
    <property type="entry name" value="BNAUNNG04460D PROTEIN-RELATED"/>
    <property type="match status" value="1"/>
</dbReference>